<keyword evidence="4" id="KW-0548">Nucleotidyltransferase</keyword>
<organism evidence="7 8">
    <name type="scientific">Rotaria magnacalcarata</name>
    <dbReference type="NCBI Taxonomy" id="392030"/>
    <lineage>
        <taxon>Eukaryota</taxon>
        <taxon>Metazoa</taxon>
        <taxon>Spiralia</taxon>
        <taxon>Gnathifera</taxon>
        <taxon>Rotifera</taxon>
        <taxon>Eurotatoria</taxon>
        <taxon>Bdelloidea</taxon>
        <taxon>Philodinida</taxon>
        <taxon>Philodinidae</taxon>
        <taxon>Rotaria</taxon>
    </lineage>
</organism>
<evidence type="ECO:0000256" key="3">
    <source>
        <dbReference type="ARBA" id="ARBA00022679"/>
    </source>
</evidence>
<dbReference type="InterPro" id="IPR036890">
    <property type="entry name" value="HATPase_C_sf"/>
</dbReference>
<accession>A0A815LQU4</accession>
<evidence type="ECO:0000256" key="2">
    <source>
        <dbReference type="ARBA" id="ARBA00022676"/>
    </source>
</evidence>
<gene>
    <name evidence="7" type="ORF">KQP761_LOCUS10056</name>
</gene>
<keyword evidence="3" id="KW-0808">Transferase</keyword>
<comment type="caution">
    <text evidence="7">The sequence shown here is derived from an EMBL/GenBank/DDBJ whole genome shotgun (WGS) entry which is preliminary data.</text>
</comment>
<dbReference type="PROSITE" id="PS52018">
    <property type="entry name" value="DART"/>
    <property type="match status" value="1"/>
</dbReference>
<dbReference type="Gene3D" id="3.30.565.10">
    <property type="entry name" value="Histidine kinase-like ATPase, C-terminal domain"/>
    <property type="match status" value="1"/>
</dbReference>
<evidence type="ECO:0000313" key="8">
    <source>
        <dbReference type="Proteomes" id="UP000663834"/>
    </source>
</evidence>
<reference evidence="7" key="1">
    <citation type="submission" date="2021-02" db="EMBL/GenBank/DDBJ databases">
        <authorList>
            <person name="Nowell W R."/>
        </authorList>
    </citation>
    <scope>NUCLEOTIDE SEQUENCE</scope>
</reference>
<keyword evidence="5" id="KW-0238">DNA-binding</keyword>
<dbReference type="Pfam" id="PF25794">
    <property type="entry name" value="SACS"/>
    <property type="match status" value="1"/>
</dbReference>
<proteinExistence type="predicted"/>
<dbReference type="Proteomes" id="UP000663834">
    <property type="component" value="Unassembled WGS sequence"/>
</dbReference>
<feature type="domain" description="DarT" evidence="6">
    <location>
        <begin position="1159"/>
        <end position="1357"/>
    </location>
</feature>
<sequence>MSLKRTVQQLFETNSNYLDAQQALNQAYSLKALSDDLYTDPLRFVYELIQNSDDAYDGYSTKTPIVHIAIIDKNYLVVANYGKSFSERDVRGICCVGCGTKKLDREKTGYKGLGFKAVFGKSDYVLIASKGIFFRFEANSKAFKWNEKWAKDQTSWETLNQQKFVYPWQICPLWTESGQIPKSIREWLFAQSEVVATIIRLKNISETQEAIEMLAKQPHVFMFLRHIKDVRFSTSTLVETSLNISVLKDGSIKISHDNNKVKSHWLLYSCRLNVPETVLGDIRLPEKLNQDKVVEMTLAAKIDANDKIEPVRGSDSVLFAYLPTKISTYNLPILVNSSFLVNASREHIHVDSLWNQWLFSCIPNETFKWIQELTKNAKWSEKAYYLLPNKIPAKDKLAERYNQSCNDSVKVIPFLLSIDKNSLSINEAVVDITMFSSDNCIGHELIRDFILHRSSPKLKLARNPFVTNSHRLRNLGITQFTWDGCMEMLQSRYFSSKFTCESDIKFIQYLYTQRNSTQIQKRLYDIPFIKDQSGYLRRVHEIYFPSRFSSADWLMLDSTDAYVHQEVMVWLETQPPIKQWLRKFGINEKTDMTFVNQYLIPNARTYINQANALITIKRLLVLFQNGSLTTQHFHELRKLKLLTVNGALVPAYHLYFSTDYSPHLSLDFLDLDAALFLSPSYLQIIEGIPAHQWKYFFQSLGVHENICLMPIEDDWYSELVAAYICAHTMNLPSYVPFAFKNRMTILYIELTQINYQFSVYFWEHVIRSININQLNELEVLLGQRRIPINNLPQWCVRTRFCIPATTGVLLPSTEVFSNNLLAIAGRYLPVFVCHLRNPLSDGWLKFFGFKTELSTDNCLSLLALIYLHSQNTALDDDDERRIQLIYAKLIDDLSKMDQTRRIQCRIKQPIYLLSTNETQFMTTAELVYSNDNNFVLPNRVTQLRLSRENASNVHIDLLLEMFNVRQVRLKHLSLSDDTNAQLSRSLHSKLRNIQPYLFALAEFRKIKDHCIDYDFEIFEADRLELCYEKNIPICQRSVYLDNNQLFIKRPWNSNETMQTLSEILCKQFKLSPDFEPDLNLMLIAESSAVIDKHLSQWNIAMQTSLFEDLLSTAGTREKFATMIDRDNTKLFSNLKITDNTSSADVLLAGLEAQESEWSGYVYHFSHLENTVNILLDHMLKARGQLPSNDFKDSAAENVIKSTRTNAKNYVRFYFRPLTPTQRCNENLGSADLIERYGNKPMCPVPIFFCFNLRALLNIKTLKWKVSLGNMASYHTQFDCTREIIDKFDYQYVYADTRTERGKYSSQQEFLIESELDFNHLTRNDITLVLQDENAFNSLKLMVSTLEYPTRIDSQFFFGYNPRVVIEYCNLNSRKIVVYINNGLGSSDDGKLIVQMASNNNTKTITGKLIGVFIRDDTFTILGKERISFVPEIADLKYAVYYKYAKQIWLVHTNHTNPKYYSPEIDHDDV</sequence>
<dbReference type="GO" id="GO:0003677">
    <property type="term" value="F:DNA binding"/>
    <property type="evidence" value="ECO:0007669"/>
    <property type="project" value="UniProtKB-KW"/>
</dbReference>
<dbReference type="NCBIfam" id="NF047352">
    <property type="entry name" value="P_loop_sacsin"/>
    <property type="match status" value="1"/>
</dbReference>
<dbReference type="SUPFAM" id="SSF55874">
    <property type="entry name" value="ATPase domain of HSP90 chaperone/DNA topoisomerase II/histidine kinase"/>
    <property type="match status" value="1"/>
</dbReference>
<evidence type="ECO:0000259" key="6">
    <source>
        <dbReference type="PROSITE" id="PS52018"/>
    </source>
</evidence>
<dbReference type="Pfam" id="PF14487">
    <property type="entry name" value="DarT"/>
    <property type="match status" value="1"/>
</dbReference>
<dbReference type="GO" id="GO:0016779">
    <property type="term" value="F:nucleotidyltransferase activity"/>
    <property type="evidence" value="ECO:0007669"/>
    <property type="project" value="UniProtKB-KW"/>
</dbReference>
<dbReference type="EMBL" id="CAJNOW010004238">
    <property type="protein sequence ID" value="CAF1409178.1"/>
    <property type="molecule type" value="Genomic_DNA"/>
</dbReference>
<dbReference type="PANTHER" id="PTHR32387:SF0">
    <property type="entry name" value="PROTEIN NO VEIN"/>
    <property type="match status" value="1"/>
</dbReference>
<dbReference type="InterPro" id="IPR052957">
    <property type="entry name" value="Auxin_embryo_med"/>
</dbReference>
<dbReference type="OrthoDB" id="1262810at2759"/>
<evidence type="ECO:0000256" key="4">
    <source>
        <dbReference type="ARBA" id="ARBA00022695"/>
    </source>
</evidence>
<dbReference type="InterPro" id="IPR058210">
    <property type="entry name" value="SACS/Nov_dom"/>
</dbReference>
<protein>
    <recommendedName>
        <fullName evidence="6">DarT domain-containing protein</fullName>
    </recommendedName>
</protein>
<keyword evidence="1" id="KW-1277">Toxin-antitoxin system</keyword>
<name>A0A815LQU4_9BILA</name>
<dbReference type="GO" id="GO:0016757">
    <property type="term" value="F:glycosyltransferase activity"/>
    <property type="evidence" value="ECO:0007669"/>
    <property type="project" value="UniProtKB-KW"/>
</dbReference>
<keyword evidence="2" id="KW-0328">Glycosyltransferase</keyword>
<dbReference type="InterPro" id="IPR029494">
    <property type="entry name" value="DarT"/>
</dbReference>
<evidence type="ECO:0000256" key="5">
    <source>
        <dbReference type="ARBA" id="ARBA00023125"/>
    </source>
</evidence>
<dbReference type="PANTHER" id="PTHR32387">
    <property type="entry name" value="WU:FJ29H11"/>
    <property type="match status" value="1"/>
</dbReference>
<evidence type="ECO:0000256" key="1">
    <source>
        <dbReference type="ARBA" id="ARBA00022649"/>
    </source>
</evidence>
<evidence type="ECO:0000313" key="7">
    <source>
        <dbReference type="EMBL" id="CAF1409178.1"/>
    </source>
</evidence>